<evidence type="ECO:0000259" key="3">
    <source>
        <dbReference type="PROSITE" id="PS50102"/>
    </source>
</evidence>
<name>A0A7R9VC27_9CHLO</name>
<sequence>MTEVVASPSAKLSPGSSKLAKQPADPLILYVSNLPHEVSEHFVHDAFYEGAQLEPESVEVLRMGMPHGHKKTCGLAVVKMKSLEDVANARDKLDGRMLLGRPMIIRNDKFVEDDPNYYHGKESEA</sequence>
<evidence type="ECO:0000256" key="2">
    <source>
        <dbReference type="SAM" id="MobiDB-lite"/>
    </source>
</evidence>
<feature type="domain" description="RRM" evidence="3">
    <location>
        <begin position="27"/>
        <end position="110"/>
    </location>
</feature>
<organism evidence="4">
    <name type="scientific">Chlamydomonas euryale</name>
    <dbReference type="NCBI Taxonomy" id="1486919"/>
    <lineage>
        <taxon>Eukaryota</taxon>
        <taxon>Viridiplantae</taxon>
        <taxon>Chlorophyta</taxon>
        <taxon>core chlorophytes</taxon>
        <taxon>Chlorophyceae</taxon>
        <taxon>CS clade</taxon>
        <taxon>Chlamydomonadales</taxon>
        <taxon>Chlamydomonadaceae</taxon>
        <taxon>Chlamydomonas</taxon>
    </lineage>
</organism>
<evidence type="ECO:0000313" key="4">
    <source>
        <dbReference type="EMBL" id="CAD8289316.1"/>
    </source>
</evidence>
<dbReference type="PROSITE" id="PS50102">
    <property type="entry name" value="RRM"/>
    <property type="match status" value="1"/>
</dbReference>
<dbReference type="SUPFAM" id="SSF54928">
    <property type="entry name" value="RNA-binding domain, RBD"/>
    <property type="match status" value="1"/>
</dbReference>
<reference evidence="4" key="1">
    <citation type="submission" date="2021-01" db="EMBL/GenBank/DDBJ databases">
        <authorList>
            <person name="Corre E."/>
            <person name="Pelletier E."/>
            <person name="Niang G."/>
            <person name="Scheremetjew M."/>
            <person name="Finn R."/>
            <person name="Kale V."/>
            <person name="Holt S."/>
            <person name="Cochrane G."/>
            <person name="Meng A."/>
            <person name="Brown T."/>
            <person name="Cohen L."/>
        </authorList>
    </citation>
    <scope>NUCLEOTIDE SEQUENCE</scope>
    <source>
        <strain evidence="4">CCMP219</strain>
    </source>
</reference>
<dbReference type="GO" id="GO:0003723">
    <property type="term" value="F:RNA binding"/>
    <property type="evidence" value="ECO:0007669"/>
    <property type="project" value="UniProtKB-UniRule"/>
</dbReference>
<dbReference type="InterPro" id="IPR000504">
    <property type="entry name" value="RRM_dom"/>
</dbReference>
<dbReference type="InterPro" id="IPR012677">
    <property type="entry name" value="Nucleotide-bd_a/b_plait_sf"/>
</dbReference>
<dbReference type="CDD" id="cd00590">
    <property type="entry name" value="RRM_SF"/>
    <property type="match status" value="1"/>
</dbReference>
<gene>
    <name evidence="4" type="ORF">CEUR00632_LOCUS9355</name>
</gene>
<dbReference type="EMBL" id="HBEC01019960">
    <property type="protein sequence ID" value="CAD8289316.1"/>
    <property type="molecule type" value="Transcribed_RNA"/>
</dbReference>
<dbReference type="SMART" id="SM00360">
    <property type="entry name" value="RRM"/>
    <property type="match status" value="1"/>
</dbReference>
<proteinExistence type="predicted"/>
<protein>
    <recommendedName>
        <fullName evidence="3">RRM domain-containing protein</fullName>
    </recommendedName>
</protein>
<feature type="region of interest" description="Disordered" evidence="2">
    <location>
        <begin position="1"/>
        <end position="22"/>
    </location>
</feature>
<accession>A0A7R9VC27</accession>
<dbReference type="Gene3D" id="3.30.70.330">
    <property type="match status" value="1"/>
</dbReference>
<keyword evidence="1" id="KW-0694">RNA-binding</keyword>
<evidence type="ECO:0000256" key="1">
    <source>
        <dbReference type="PROSITE-ProRule" id="PRU00176"/>
    </source>
</evidence>
<dbReference type="AlphaFoldDB" id="A0A7R9VC27"/>
<dbReference type="InterPro" id="IPR035979">
    <property type="entry name" value="RBD_domain_sf"/>
</dbReference>
<dbReference type="Pfam" id="PF00076">
    <property type="entry name" value="RRM_1"/>
    <property type="match status" value="1"/>
</dbReference>